<keyword evidence="3" id="KW-1185">Reference proteome</keyword>
<dbReference type="AlphaFoldDB" id="A0A391NY89"/>
<feature type="domain" description="Sporulation initiation factor Spo0A C-terminal" evidence="1">
    <location>
        <begin position="12"/>
        <end position="108"/>
    </location>
</feature>
<dbReference type="RefSeq" id="WP_117602648.1">
    <property type="nucleotide sequence ID" value="NZ_BHGK01000001.1"/>
</dbReference>
<dbReference type="GO" id="GO:0042173">
    <property type="term" value="P:regulation of sporulation resulting in formation of a cellular spore"/>
    <property type="evidence" value="ECO:0007669"/>
    <property type="project" value="InterPro"/>
</dbReference>
<evidence type="ECO:0000313" key="2">
    <source>
        <dbReference type="EMBL" id="GCA66484.1"/>
    </source>
</evidence>
<dbReference type="GO" id="GO:0005509">
    <property type="term" value="F:calcium ion binding"/>
    <property type="evidence" value="ECO:0007669"/>
    <property type="project" value="InterPro"/>
</dbReference>
<dbReference type="GO" id="GO:0005737">
    <property type="term" value="C:cytoplasm"/>
    <property type="evidence" value="ECO:0007669"/>
    <property type="project" value="InterPro"/>
</dbReference>
<comment type="caution">
    <text evidence="2">The sequence shown here is derived from an EMBL/GenBank/DDBJ whole genome shotgun (WGS) entry which is preliminary data.</text>
</comment>
<dbReference type="GO" id="GO:0003700">
    <property type="term" value="F:DNA-binding transcription factor activity"/>
    <property type="evidence" value="ECO:0007669"/>
    <property type="project" value="InterPro"/>
</dbReference>
<name>A0A391NY89_9FIRM</name>
<dbReference type="InterPro" id="IPR036388">
    <property type="entry name" value="WH-like_DNA-bd_sf"/>
</dbReference>
<dbReference type="Gene3D" id="1.10.10.10">
    <property type="entry name" value="Winged helix-like DNA-binding domain superfamily/Winged helix DNA-binding domain"/>
    <property type="match status" value="1"/>
</dbReference>
<accession>A0A391NY89</accession>
<organism evidence="2 3">
    <name type="scientific">Mediterraneibacter butyricigenes</name>
    <dbReference type="NCBI Taxonomy" id="2316025"/>
    <lineage>
        <taxon>Bacteria</taxon>
        <taxon>Bacillati</taxon>
        <taxon>Bacillota</taxon>
        <taxon>Clostridia</taxon>
        <taxon>Lachnospirales</taxon>
        <taxon>Lachnospiraceae</taxon>
        <taxon>Mediterraneibacter</taxon>
    </lineage>
</organism>
<dbReference type="SUPFAM" id="SSF46894">
    <property type="entry name" value="C-terminal effector domain of the bipartite response regulators"/>
    <property type="match status" value="1"/>
</dbReference>
<dbReference type="Pfam" id="PF08769">
    <property type="entry name" value="Spo0A_C"/>
    <property type="match status" value="1"/>
</dbReference>
<dbReference type="Proteomes" id="UP000265643">
    <property type="component" value="Unassembled WGS sequence"/>
</dbReference>
<gene>
    <name evidence="2" type="ORF">KGMB01110_09200</name>
</gene>
<sequence length="159" mass="18514">MILYQTPMAGRIRRLLIQLGATPNYIGYRYLVEAICLSLVDPQNLELITKKIYLEVATTYQTTGSAVERNIRTVLEIIWREQTPMLKKIIGNGIRNRPCISQFIGYICSWIEDGNITVVPMQRPEDEIDEEADFREMVINAKRAWFEYTRTHANPDLKF</sequence>
<proteinExistence type="predicted"/>
<dbReference type="InterPro" id="IPR014879">
    <property type="entry name" value="Spo0A_C"/>
</dbReference>
<dbReference type="InterPro" id="IPR016032">
    <property type="entry name" value="Sig_transdc_resp-reg_C-effctor"/>
</dbReference>
<evidence type="ECO:0000259" key="1">
    <source>
        <dbReference type="Pfam" id="PF08769"/>
    </source>
</evidence>
<reference evidence="3" key="1">
    <citation type="submission" date="2018-09" db="EMBL/GenBank/DDBJ databases">
        <title>Draft Genome Sequence of Mediterraneibacter sp. KCTC 15684.</title>
        <authorList>
            <person name="Kim J.S."/>
            <person name="Han K.I."/>
            <person name="Suh M.K."/>
            <person name="Lee K.C."/>
            <person name="Eom M.K."/>
            <person name="Lee J.H."/>
            <person name="Park S.H."/>
            <person name="Kang S.W."/>
            <person name="Park J.E."/>
            <person name="Oh B.S."/>
            <person name="Yu S.Y."/>
            <person name="Choi S.H."/>
            <person name="Lee D.H."/>
            <person name="Yoon H."/>
            <person name="Kim B."/>
            <person name="Yang S.J."/>
            <person name="Lee J.S."/>
        </authorList>
    </citation>
    <scope>NUCLEOTIDE SEQUENCE [LARGE SCALE GENOMIC DNA]</scope>
    <source>
        <strain evidence="3">KCTC 15684</strain>
    </source>
</reference>
<evidence type="ECO:0000313" key="3">
    <source>
        <dbReference type="Proteomes" id="UP000265643"/>
    </source>
</evidence>
<dbReference type="EMBL" id="BHGK01000001">
    <property type="protein sequence ID" value="GCA66484.1"/>
    <property type="molecule type" value="Genomic_DNA"/>
</dbReference>
<dbReference type="GO" id="GO:0003677">
    <property type="term" value="F:DNA binding"/>
    <property type="evidence" value="ECO:0007669"/>
    <property type="project" value="InterPro"/>
</dbReference>
<protein>
    <recommendedName>
        <fullName evidence="1">Sporulation initiation factor Spo0A C-terminal domain-containing protein</fullName>
    </recommendedName>
</protein>